<dbReference type="PROSITE" id="PS50109">
    <property type="entry name" value="HIS_KIN"/>
    <property type="match status" value="1"/>
</dbReference>
<evidence type="ECO:0000256" key="4">
    <source>
        <dbReference type="ARBA" id="ARBA00022777"/>
    </source>
</evidence>
<dbReference type="Pfam" id="PF02518">
    <property type="entry name" value="HATPase_c"/>
    <property type="match status" value="1"/>
</dbReference>
<dbReference type="InterPro" id="IPR036890">
    <property type="entry name" value="HATPase_C_sf"/>
</dbReference>
<organism evidence="8">
    <name type="scientific">Thermosulfidibacter takaii</name>
    <dbReference type="NCBI Taxonomy" id="412593"/>
    <lineage>
        <taxon>Bacteria</taxon>
        <taxon>Pseudomonadati</taxon>
        <taxon>Thermosulfidibacterota</taxon>
        <taxon>Thermosulfidibacteria</taxon>
        <taxon>Thermosulfidibacterales</taxon>
        <taxon>Thermosulfidibacteraceae</taxon>
    </lineage>
</organism>
<dbReference type="Gene3D" id="3.30.565.10">
    <property type="entry name" value="Histidine kinase-like ATPase, C-terminal domain"/>
    <property type="match status" value="1"/>
</dbReference>
<dbReference type="PANTHER" id="PTHR43711">
    <property type="entry name" value="TWO-COMPONENT HISTIDINE KINASE"/>
    <property type="match status" value="1"/>
</dbReference>
<gene>
    <name evidence="8" type="ORF">ENF32_02305</name>
</gene>
<evidence type="ECO:0000256" key="2">
    <source>
        <dbReference type="ARBA" id="ARBA00012438"/>
    </source>
</evidence>
<comment type="caution">
    <text evidence="8">The sequence shown here is derived from an EMBL/GenBank/DDBJ whole genome shotgun (WGS) entry which is preliminary data.</text>
</comment>
<evidence type="ECO:0000259" key="7">
    <source>
        <dbReference type="PROSITE" id="PS50109"/>
    </source>
</evidence>
<comment type="catalytic activity">
    <reaction evidence="1">
        <text>ATP + protein L-histidine = ADP + protein N-phospho-L-histidine.</text>
        <dbReference type="EC" id="2.7.13.3"/>
    </reaction>
</comment>
<evidence type="ECO:0000256" key="5">
    <source>
        <dbReference type="ARBA" id="ARBA00023012"/>
    </source>
</evidence>
<evidence type="ECO:0000313" key="8">
    <source>
        <dbReference type="EMBL" id="HDD52887.1"/>
    </source>
</evidence>
<dbReference type="SUPFAM" id="SSF55874">
    <property type="entry name" value="ATPase domain of HSP90 chaperone/DNA topoisomerase II/histidine kinase"/>
    <property type="match status" value="1"/>
</dbReference>
<dbReference type="Proteomes" id="UP000885690">
    <property type="component" value="Unassembled WGS sequence"/>
</dbReference>
<evidence type="ECO:0000256" key="3">
    <source>
        <dbReference type="ARBA" id="ARBA00022679"/>
    </source>
</evidence>
<dbReference type="GO" id="GO:0005524">
    <property type="term" value="F:ATP binding"/>
    <property type="evidence" value="ECO:0007669"/>
    <property type="project" value="UniProtKB-KW"/>
</dbReference>
<sequence length="128" mass="13950">DKIHRALHHLLSNAVKFTPPGGKIGVEVKKTPGGIKISVWDTGIGIPPEHMEEIWEPFKQLEDPLTRKYQGVGVGLPLVRRIVTAHGGDIWVEQGEGGKGARFVMIIPQPPRKIGGHDGRTNQDSGGR</sequence>
<dbReference type="GO" id="GO:0004673">
    <property type="term" value="F:protein histidine kinase activity"/>
    <property type="evidence" value="ECO:0007669"/>
    <property type="project" value="UniProtKB-EC"/>
</dbReference>
<dbReference type="InterPro" id="IPR004358">
    <property type="entry name" value="Sig_transdc_His_kin-like_C"/>
</dbReference>
<dbReference type="InterPro" id="IPR050736">
    <property type="entry name" value="Sensor_HK_Regulatory"/>
</dbReference>
<name>A0A7C0U605_9BACT</name>
<dbReference type="AlphaFoldDB" id="A0A7C0U605"/>
<accession>A0A7C0U605</accession>
<evidence type="ECO:0000256" key="6">
    <source>
        <dbReference type="SAM" id="MobiDB-lite"/>
    </source>
</evidence>
<protein>
    <recommendedName>
        <fullName evidence="2">histidine kinase</fullName>
        <ecNumber evidence="2">2.7.13.3</ecNumber>
    </recommendedName>
</protein>
<keyword evidence="8" id="KW-0067">ATP-binding</keyword>
<dbReference type="PANTHER" id="PTHR43711:SF31">
    <property type="entry name" value="HISTIDINE KINASE"/>
    <property type="match status" value="1"/>
</dbReference>
<dbReference type="PRINTS" id="PR00344">
    <property type="entry name" value="BCTRLSENSOR"/>
</dbReference>
<keyword evidence="4" id="KW-0418">Kinase</keyword>
<dbReference type="InterPro" id="IPR005467">
    <property type="entry name" value="His_kinase_dom"/>
</dbReference>
<dbReference type="InterPro" id="IPR003594">
    <property type="entry name" value="HATPase_dom"/>
</dbReference>
<feature type="domain" description="Histidine kinase" evidence="7">
    <location>
        <begin position="1"/>
        <end position="111"/>
    </location>
</feature>
<evidence type="ECO:0000256" key="1">
    <source>
        <dbReference type="ARBA" id="ARBA00000085"/>
    </source>
</evidence>
<dbReference type="GO" id="GO:0000160">
    <property type="term" value="P:phosphorelay signal transduction system"/>
    <property type="evidence" value="ECO:0007669"/>
    <property type="project" value="UniProtKB-KW"/>
</dbReference>
<proteinExistence type="predicted"/>
<feature type="compositionally biased region" description="Basic and acidic residues" evidence="6">
    <location>
        <begin position="115"/>
        <end position="128"/>
    </location>
</feature>
<dbReference type="EC" id="2.7.13.3" evidence="2"/>
<feature type="non-terminal residue" evidence="8">
    <location>
        <position position="1"/>
    </location>
</feature>
<keyword evidence="3" id="KW-0808">Transferase</keyword>
<dbReference type="EMBL" id="DQWS01000089">
    <property type="protein sequence ID" value="HDD52887.1"/>
    <property type="molecule type" value="Genomic_DNA"/>
</dbReference>
<dbReference type="SMART" id="SM00387">
    <property type="entry name" value="HATPase_c"/>
    <property type="match status" value="1"/>
</dbReference>
<keyword evidence="5" id="KW-0902">Two-component regulatory system</keyword>
<feature type="region of interest" description="Disordered" evidence="6">
    <location>
        <begin position="109"/>
        <end position="128"/>
    </location>
</feature>
<reference evidence="8" key="1">
    <citation type="journal article" date="2020" name="mSystems">
        <title>Genome- and Community-Level Interaction Insights into Carbon Utilization and Element Cycling Functions of Hydrothermarchaeota in Hydrothermal Sediment.</title>
        <authorList>
            <person name="Zhou Z."/>
            <person name="Liu Y."/>
            <person name="Xu W."/>
            <person name="Pan J."/>
            <person name="Luo Z.H."/>
            <person name="Li M."/>
        </authorList>
    </citation>
    <scope>NUCLEOTIDE SEQUENCE [LARGE SCALE GENOMIC DNA]</scope>
    <source>
        <strain evidence="8">HyVt-115</strain>
    </source>
</reference>
<keyword evidence="8" id="KW-0547">Nucleotide-binding</keyword>